<sequence length="469" mass="49522">MDVIVIGAGPTGLVLAHELALGGARTVVVERLAERIRQVKGGTIQPRTAELLDARGLLDAIEARALERPSVGGHFAALPVPLDCSGWNTRHPYPIAVPQWAIEDALAEAVVARGVEVARDHPVTAVEQDDTGVTVTAGGTEFRAAYAVACDGAHSTVRHLLDVPFPGRPGSYRAVLTDVRLTAVSDQVPTTAGHMSTLTKHAGGFFGMLVPVGGDEYRFTYGATGSEPASDTPEGVQRALTAVYGEGTVLGEVLTSSWFGDATRQVEHYRHGRVLFAGDAAHIHPPWGAQGLNLGVQDAVNLGWRLAATIAGWAPGDLLDGYETERHPKAAHVLRHTSAQRLLANPNTDEDVAALREVLTDLLRVPEANHHLAGMMSGLDVDGRVPDLDLVTADGPTRLAELLRTGRGLLLDPTGALDLPDGWADRVDLVRVKCAEDIGPLLLRPDAVVCWSGDGSLTDALAGTFGQAS</sequence>
<accession>A0A9X2VXK0</accession>
<reference evidence="5" key="1">
    <citation type="submission" date="2022-08" db="EMBL/GenBank/DDBJ databases">
        <authorList>
            <person name="Tistechok S."/>
            <person name="Samborskyy M."/>
            <person name="Roman I."/>
        </authorList>
    </citation>
    <scope>NUCLEOTIDE SEQUENCE</scope>
    <source>
        <strain evidence="5">DSM 103496</strain>
    </source>
</reference>
<dbReference type="PANTHER" id="PTHR43004">
    <property type="entry name" value="TRK SYSTEM POTASSIUM UPTAKE PROTEIN"/>
    <property type="match status" value="1"/>
</dbReference>
<dbReference type="InterPro" id="IPR050641">
    <property type="entry name" value="RIFMO-like"/>
</dbReference>
<evidence type="ECO:0000313" key="5">
    <source>
        <dbReference type="EMBL" id="MCS7484534.1"/>
    </source>
</evidence>
<name>A0A9X2VXK0_9PSEU</name>
<evidence type="ECO:0000256" key="3">
    <source>
        <dbReference type="ARBA" id="ARBA00022827"/>
    </source>
</evidence>
<dbReference type="Gene3D" id="3.40.30.120">
    <property type="match status" value="1"/>
</dbReference>
<evidence type="ECO:0000256" key="2">
    <source>
        <dbReference type="ARBA" id="ARBA00022630"/>
    </source>
</evidence>
<evidence type="ECO:0000256" key="1">
    <source>
        <dbReference type="ARBA" id="ARBA00001974"/>
    </source>
</evidence>
<feature type="domain" description="FAD-binding" evidence="4">
    <location>
        <begin position="2"/>
        <end position="336"/>
    </location>
</feature>
<evidence type="ECO:0000259" key="4">
    <source>
        <dbReference type="Pfam" id="PF01494"/>
    </source>
</evidence>
<dbReference type="RefSeq" id="WP_259629981.1">
    <property type="nucleotide sequence ID" value="NZ_JANYMP010000048.1"/>
</dbReference>
<dbReference type="PRINTS" id="PR00420">
    <property type="entry name" value="RNGMNOXGNASE"/>
</dbReference>
<keyword evidence="5" id="KW-0560">Oxidoreductase</keyword>
<dbReference type="Pfam" id="PF21274">
    <property type="entry name" value="Rng_hyd_C"/>
    <property type="match status" value="1"/>
</dbReference>
<dbReference type="Pfam" id="PF01494">
    <property type="entry name" value="FAD_binding_3"/>
    <property type="match status" value="1"/>
</dbReference>
<comment type="caution">
    <text evidence="5">The sequence shown here is derived from an EMBL/GenBank/DDBJ whole genome shotgun (WGS) entry which is preliminary data.</text>
</comment>
<keyword evidence="5" id="KW-0503">Monooxygenase</keyword>
<dbReference type="Gene3D" id="3.30.70.2450">
    <property type="match status" value="1"/>
</dbReference>
<dbReference type="GO" id="GO:0016709">
    <property type="term" value="F:oxidoreductase activity, acting on paired donors, with incorporation or reduction of molecular oxygen, NAD(P)H as one donor, and incorporation of one atom of oxygen"/>
    <property type="evidence" value="ECO:0007669"/>
    <property type="project" value="UniProtKB-ARBA"/>
</dbReference>
<organism evidence="5 6">
    <name type="scientific">Umezawaea endophytica</name>
    <dbReference type="NCBI Taxonomy" id="1654476"/>
    <lineage>
        <taxon>Bacteria</taxon>
        <taxon>Bacillati</taxon>
        <taxon>Actinomycetota</taxon>
        <taxon>Actinomycetes</taxon>
        <taxon>Pseudonocardiales</taxon>
        <taxon>Pseudonocardiaceae</taxon>
        <taxon>Umezawaea</taxon>
    </lineage>
</organism>
<dbReference type="EMBL" id="JANYMP010000048">
    <property type="protein sequence ID" value="MCS7484534.1"/>
    <property type="molecule type" value="Genomic_DNA"/>
</dbReference>
<dbReference type="PANTHER" id="PTHR43004:SF19">
    <property type="entry name" value="BINDING MONOOXYGENASE, PUTATIVE (JCVI)-RELATED"/>
    <property type="match status" value="1"/>
</dbReference>
<keyword evidence="2" id="KW-0285">Flavoprotein</keyword>
<dbReference type="Proteomes" id="UP001141259">
    <property type="component" value="Unassembled WGS sequence"/>
</dbReference>
<keyword evidence="6" id="KW-1185">Reference proteome</keyword>
<proteinExistence type="predicted"/>
<protein>
    <submittedName>
        <fullName evidence="5">FAD-dependent monooxygenase</fullName>
    </submittedName>
</protein>
<comment type="cofactor">
    <cofactor evidence="1">
        <name>FAD</name>
        <dbReference type="ChEBI" id="CHEBI:57692"/>
    </cofactor>
</comment>
<dbReference type="GO" id="GO:0071949">
    <property type="term" value="F:FAD binding"/>
    <property type="evidence" value="ECO:0007669"/>
    <property type="project" value="InterPro"/>
</dbReference>
<dbReference type="InterPro" id="IPR036188">
    <property type="entry name" value="FAD/NAD-bd_sf"/>
</dbReference>
<dbReference type="AlphaFoldDB" id="A0A9X2VXK0"/>
<evidence type="ECO:0000313" key="6">
    <source>
        <dbReference type="Proteomes" id="UP001141259"/>
    </source>
</evidence>
<keyword evidence="3" id="KW-0274">FAD</keyword>
<dbReference type="InterPro" id="IPR002938">
    <property type="entry name" value="FAD-bd"/>
</dbReference>
<dbReference type="SUPFAM" id="SSF51905">
    <property type="entry name" value="FAD/NAD(P)-binding domain"/>
    <property type="match status" value="1"/>
</dbReference>
<gene>
    <name evidence="5" type="ORF">NZH93_47560</name>
</gene>
<dbReference type="Gene3D" id="3.50.50.60">
    <property type="entry name" value="FAD/NAD(P)-binding domain"/>
    <property type="match status" value="1"/>
</dbReference>